<dbReference type="PANTHER" id="PTHR33529:SF6">
    <property type="entry name" value="YJGP_YJGQ FAMILY PERMEASE"/>
    <property type="match status" value="1"/>
</dbReference>
<evidence type="ECO:0000256" key="5">
    <source>
        <dbReference type="ARBA" id="ARBA00023136"/>
    </source>
</evidence>
<dbReference type="GO" id="GO:0015920">
    <property type="term" value="P:lipopolysaccharide transport"/>
    <property type="evidence" value="ECO:0007669"/>
    <property type="project" value="TreeGrafter"/>
</dbReference>
<organism evidence="7 8">
    <name type="scientific">Cytophaga hutchinsonii (strain ATCC 33406 / DSM 1761 / CIP 103989 / NBRC 15051 / NCIMB 9469 / D465)</name>
    <dbReference type="NCBI Taxonomy" id="269798"/>
    <lineage>
        <taxon>Bacteria</taxon>
        <taxon>Pseudomonadati</taxon>
        <taxon>Bacteroidota</taxon>
        <taxon>Cytophagia</taxon>
        <taxon>Cytophagales</taxon>
        <taxon>Cytophagaceae</taxon>
        <taxon>Cytophaga</taxon>
    </lineage>
</organism>
<evidence type="ECO:0000256" key="4">
    <source>
        <dbReference type="ARBA" id="ARBA00022989"/>
    </source>
</evidence>
<name>A0A6N4SRV9_CYTH3</name>
<evidence type="ECO:0000256" key="6">
    <source>
        <dbReference type="SAM" id="Phobius"/>
    </source>
</evidence>
<keyword evidence="2" id="KW-1003">Cell membrane</keyword>
<dbReference type="AlphaFoldDB" id="A0A6N4SRV9"/>
<keyword evidence="3 6" id="KW-0812">Transmembrane</keyword>
<feature type="transmembrane region" description="Helical" evidence="6">
    <location>
        <begin position="402"/>
        <end position="419"/>
    </location>
</feature>
<evidence type="ECO:0000256" key="2">
    <source>
        <dbReference type="ARBA" id="ARBA00022475"/>
    </source>
</evidence>
<dbReference type="InterPro" id="IPR005495">
    <property type="entry name" value="LptG/LptF_permease"/>
</dbReference>
<keyword evidence="5 6" id="KW-0472">Membrane</keyword>
<sequence length="483" mass="55049">MKIIKRLDLLVLKAFFGPFILTVFVVTFIFLMQTILKYIDELVGKGLSYLDYAELMMYFSMNILPVALPLAILLSSLMTFGNLGQFNELTAIKSSGISLIRVMVPIAIWVLGCTVGLYFFNNYVVPKANLKAFSLLYDLRQKKPSLDLKPGVFYNGIPGYSIKIVQKFDNDSSIKGVIIYDHTQSRGNTDVIIADSGSMYLFNQSQYLALELFRGNSYNEFKGEGGMSYINPEEFVRNSFDKTKIVFNLSSFDLKKTKEELFMGSRQMKGVDELDHHIDSIQRMFVSVNKNSSGMLQPFYYYTTVNPLDSTKNKAVEHDSIKLSKKALLAESPGKEVAQRAANQARSIKSYLQGNVERDERFIKEIHEFEVTKYQKFTQAVACFVLFLIGAPLGAIIKKGGLGIPVLICIIFFIFYYVFSITGEKWTKEGVYPADFAMWFGNGILFCVGLFFMRQAKNDSRILETDFYLIFFDRIKKLLPKKK</sequence>
<keyword evidence="4 6" id="KW-1133">Transmembrane helix</keyword>
<reference evidence="7 8" key="1">
    <citation type="journal article" date="2007" name="Appl. Environ. Microbiol.">
        <title>Genome sequence of the cellulolytic gliding bacterium Cytophaga hutchinsonii.</title>
        <authorList>
            <person name="Xie G."/>
            <person name="Bruce D.C."/>
            <person name="Challacombe J.F."/>
            <person name="Chertkov O."/>
            <person name="Detter J.C."/>
            <person name="Gilna P."/>
            <person name="Han C.S."/>
            <person name="Lucas S."/>
            <person name="Misra M."/>
            <person name="Myers G.L."/>
            <person name="Richardson P."/>
            <person name="Tapia R."/>
            <person name="Thayer N."/>
            <person name="Thompson L.S."/>
            <person name="Brettin T.S."/>
            <person name="Henrissat B."/>
            <person name="Wilson D.B."/>
            <person name="McBride M.J."/>
        </authorList>
    </citation>
    <scope>NUCLEOTIDE SEQUENCE [LARGE SCALE GENOMIC DNA]</scope>
    <source>
        <strain evidence="8">ATCC 33406 / DSM 1761 / CIP 103989 / NBRC 15051 / NCIMB 9469 / D465</strain>
    </source>
</reference>
<dbReference type="KEGG" id="chu:CHU_1788"/>
<dbReference type="Pfam" id="PF03739">
    <property type="entry name" value="LptF_LptG"/>
    <property type="match status" value="1"/>
</dbReference>
<evidence type="ECO:0008006" key="9">
    <source>
        <dbReference type="Google" id="ProtNLM"/>
    </source>
</evidence>
<feature type="transmembrane region" description="Helical" evidence="6">
    <location>
        <begin position="431"/>
        <end position="453"/>
    </location>
</feature>
<dbReference type="PANTHER" id="PTHR33529">
    <property type="entry name" value="SLR0882 PROTEIN-RELATED"/>
    <property type="match status" value="1"/>
</dbReference>
<evidence type="ECO:0000313" key="8">
    <source>
        <dbReference type="Proteomes" id="UP000001822"/>
    </source>
</evidence>
<feature type="transmembrane region" description="Helical" evidence="6">
    <location>
        <begin position="12"/>
        <end position="36"/>
    </location>
</feature>
<dbReference type="GO" id="GO:0043190">
    <property type="term" value="C:ATP-binding cassette (ABC) transporter complex"/>
    <property type="evidence" value="ECO:0007669"/>
    <property type="project" value="TreeGrafter"/>
</dbReference>
<feature type="transmembrane region" description="Helical" evidence="6">
    <location>
        <begin position="99"/>
        <end position="120"/>
    </location>
</feature>
<dbReference type="RefSeq" id="WP_011585172.1">
    <property type="nucleotide sequence ID" value="NC_008255.1"/>
</dbReference>
<evidence type="ECO:0000256" key="1">
    <source>
        <dbReference type="ARBA" id="ARBA00004651"/>
    </source>
</evidence>
<dbReference type="EMBL" id="CP000383">
    <property type="protein sequence ID" value="ABG59055.1"/>
    <property type="molecule type" value="Genomic_DNA"/>
</dbReference>
<comment type="subcellular location">
    <subcellularLocation>
        <location evidence="1">Cell membrane</location>
        <topology evidence="1">Multi-pass membrane protein</topology>
    </subcellularLocation>
</comment>
<dbReference type="OrthoDB" id="1096108at2"/>
<feature type="transmembrane region" description="Helical" evidence="6">
    <location>
        <begin position="56"/>
        <end position="78"/>
    </location>
</feature>
<proteinExistence type="predicted"/>
<keyword evidence="8" id="KW-1185">Reference proteome</keyword>
<accession>A0A6N4SRV9</accession>
<dbReference type="Proteomes" id="UP000001822">
    <property type="component" value="Chromosome"/>
</dbReference>
<evidence type="ECO:0000256" key="3">
    <source>
        <dbReference type="ARBA" id="ARBA00022692"/>
    </source>
</evidence>
<evidence type="ECO:0000313" key="7">
    <source>
        <dbReference type="EMBL" id="ABG59055.1"/>
    </source>
</evidence>
<protein>
    <recommendedName>
        <fullName evidence="9">Permease</fullName>
    </recommendedName>
</protein>
<gene>
    <name evidence="7" type="ordered locus">CHU_1788</name>
</gene>
<feature type="transmembrane region" description="Helical" evidence="6">
    <location>
        <begin position="377"/>
        <end position="395"/>
    </location>
</feature>